<dbReference type="InterPro" id="IPR043198">
    <property type="entry name" value="Cyclin/Ssn8"/>
</dbReference>
<dbReference type="AlphaFoldDB" id="A0A4U5N4N9"/>
<dbReference type="InterPro" id="IPR006671">
    <property type="entry name" value="Cyclin_N"/>
</dbReference>
<reference evidence="3 4" key="1">
    <citation type="journal article" date="2015" name="Genome Biol.">
        <title>Comparative genomics of Steinernema reveals deeply conserved gene regulatory networks.</title>
        <authorList>
            <person name="Dillman A.R."/>
            <person name="Macchietto M."/>
            <person name="Porter C.F."/>
            <person name="Rogers A."/>
            <person name="Williams B."/>
            <person name="Antoshechkin I."/>
            <person name="Lee M.M."/>
            <person name="Goodwin Z."/>
            <person name="Lu X."/>
            <person name="Lewis E.E."/>
            <person name="Goodrich-Blair H."/>
            <person name="Stock S.P."/>
            <person name="Adams B.J."/>
            <person name="Sternberg P.W."/>
            <person name="Mortazavi A."/>
        </authorList>
    </citation>
    <scope>NUCLEOTIDE SEQUENCE [LARGE SCALE GENOMIC DNA]</scope>
    <source>
        <strain evidence="3 4">ALL</strain>
    </source>
</reference>
<dbReference type="PANTHER" id="PTHR10026">
    <property type="entry name" value="CYCLIN"/>
    <property type="match status" value="1"/>
</dbReference>
<evidence type="ECO:0000256" key="1">
    <source>
        <dbReference type="ARBA" id="ARBA00023127"/>
    </source>
</evidence>
<dbReference type="EMBL" id="AZBU02000005">
    <property type="protein sequence ID" value="TKR77496.1"/>
    <property type="molecule type" value="Genomic_DNA"/>
</dbReference>
<comment type="caution">
    <text evidence="3">The sequence shown here is derived from an EMBL/GenBank/DDBJ whole genome shotgun (WGS) entry which is preliminary data.</text>
</comment>
<feature type="domain" description="Cyclin N-terminal" evidence="2">
    <location>
        <begin position="10"/>
        <end position="91"/>
    </location>
</feature>
<dbReference type="STRING" id="34508.A0A4U5N4N9"/>
<reference evidence="3 4" key="2">
    <citation type="journal article" date="2019" name="G3 (Bethesda)">
        <title>Hybrid Assembly of the Genome of the Entomopathogenic Nematode Steinernema carpocapsae Identifies the X-Chromosome.</title>
        <authorList>
            <person name="Serra L."/>
            <person name="Macchietto M."/>
            <person name="Macias-Munoz A."/>
            <person name="McGill C.J."/>
            <person name="Rodriguez I.M."/>
            <person name="Rodriguez B."/>
            <person name="Murad R."/>
            <person name="Mortazavi A."/>
        </authorList>
    </citation>
    <scope>NUCLEOTIDE SEQUENCE [LARGE SCALE GENOMIC DNA]</scope>
    <source>
        <strain evidence="3 4">ALL</strain>
    </source>
</reference>
<protein>
    <recommendedName>
        <fullName evidence="2">Cyclin N-terminal domain-containing protein</fullName>
    </recommendedName>
</protein>
<sequence>MHVINDKKEEKRPNISSEERRNLFIYLRRLSRDLRADISTLGTAANYLHKLLRRDISKKVCHYTLATSCLIVAADVCEDRGFNKRDVINVSHAILHPGKSPLPVDQPLFWEMRKSMINVAHLIFREMKYKLKCDLELPYLCEYMAKIRERIPQLFAERQVAEKAMGILADSYVDMEFITDHSPKTVALTVLSLTLTALGISIAKYADDEWPAALFYEKLRPSKCAKLRKRLVECLYAGQLIVPKPEIIPEVVDIE</sequence>
<gene>
    <name evidence="3" type="ORF">L596_018460</name>
</gene>
<accession>A0A4U5N4N9</accession>
<keyword evidence="1" id="KW-0195">Cyclin</keyword>
<dbReference type="Gene3D" id="1.10.472.10">
    <property type="entry name" value="Cyclin-like"/>
    <property type="match status" value="2"/>
</dbReference>
<dbReference type="SUPFAM" id="SSF47954">
    <property type="entry name" value="Cyclin-like"/>
    <property type="match status" value="2"/>
</dbReference>
<evidence type="ECO:0000259" key="2">
    <source>
        <dbReference type="Pfam" id="PF00134"/>
    </source>
</evidence>
<dbReference type="Pfam" id="PF00134">
    <property type="entry name" value="Cyclin_N"/>
    <property type="match status" value="1"/>
</dbReference>
<evidence type="ECO:0000313" key="4">
    <source>
        <dbReference type="Proteomes" id="UP000298663"/>
    </source>
</evidence>
<dbReference type="GO" id="GO:0006357">
    <property type="term" value="P:regulation of transcription by RNA polymerase II"/>
    <property type="evidence" value="ECO:0007669"/>
    <property type="project" value="InterPro"/>
</dbReference>
<organism evidence="3 4">
    <name type="scientific">Steinernema carpocapsae</name>
    <name type="common">Entomopathogenic nematode</name>
    <dbReference type="NCBI Taxonomy" id="34508"/>
    <lineage>
        <taxon>Eukaryota</taxon>
        <taxon>Metazoa</taxon>
        <taxon>Ecdysozoa</taxon>
        <taxon>Nematoda</taxon>
        <taxon>Chromadorea</taxon>
        <taxon>Rhabditida</taxon>
        <taxon>Tylenchina</taxon>
        <taxon>Panagrolaimomorpha</taxon>
        <taxon>Strongyloidoidea</taxon>
        <taxon>Steinernematidae</taxon>
        <taxon>Steinernema</taxon>
    </lineage>
</organism>
<dbReference type="OrthoDB" id="79090at2759"/>
<keyword evidence="4" id="KW-1185">Reference proteome</keyword>
<dbReference type="InterPro" id="IPR036915">
    <property type="entry name" value="Cyclin-like_sf"/>
</dbReference>
<name>A0A4U5N4N9_STECR</name>
<dbReference type="GO" id="GO:0016538">
    <property type="term" value="F:cyclin-dependent protein serine/threonine kinase regulator activity"/>
    <property type="evidence" value="ECO:0007669"/>
    <property type="project" value="InterPro"/>
</dbReference>
<dbReference type="Proteomes" id="UP000298663">
    <property type="component" value="Unassembled WGS sequence"/>
</dbReference>
<proteinExistence type="predicted"/>
<evidence type="ECO:0000313" key="3">
    <source>
        <dbReference type="EMBL" id="TKR77496.1"/>
    </source>
</evidence>